<accession>A0A1H3KUP0</accession>
<evidence type="ECO:0000313" key="2">
    <source>
        <dbReference type="Proteomes" id="UP000199026"/>
    </source>
</evidence>
<keyword evidence="2" id="KW-1185">Reference proteome</keyword>
<dbReference type="Proteomes" id="UP000199026">
    <property type="component" value="Unassembled WGS sequence"/>
</dbReference>
<dbReference type="RefSeq" id="WP_089891014.1">
    <property type="nucleotide sequence ID" value="NZ_CALBNM010000075.1"/>
</dbReference>
<dbReference type="OrthoDB" id="7874863at2"/>
<reference evidence="1 2" key="1">
    <citation type="submission" date="2016-10" db="EMBL/GenBank/DDBJ databases">
        <authorList>
            <person name="de Groot N.N."/>
        </authorList>
    </citation>
    <scope>NUCLEOTIDE SEQUENCE [LARGE SCALE GENOMIC DNA]</scope>
    <source>
        <strain evidence="1 2">DSM 24677</strain>
    </source>
</reference>
<dbReference type="GeneID" id="78124819"/>
<gene>
    <name evidence="1" type="ORF">SAMN05444486_102760</name>
</gene>
<dbReference type="AlphaFoldDB" id="A0A1H3KUP0"/>
<sequence length="59" mass="6879">MMNDIETIRDVVMRERKMAVSDREWKHRLRGYGYAIRDTDKGAYVTSLLRGNDLCALMG</sequence>
<organism evidence="1 2">
    <name type="scientific">Lentibacter algarum</name>
    <dbReference type="NCBI Taxonomy" id="576131"/>
    <lineage>
        <taxon>Bacteria</taxon>
        <taxon>Pseudomonadati</taxon>
        <taxon>Pseudomonadota</taxon>
        <taxon>Alphaproteobacteria</taxon>
        <taxon>Rhodobacterales</taxon>
        <taxon>Roseobacteraceae</taxon>
        <taxon>Lentibacter</taxon>
    </lineage>
</organism>
<dbReference type="EMBL" id="FNPR01000002">
    <property type="protein sequence ID" value="SDY55810.1"/>
    <property type="molecule type" value="Genomic_DNA"/>
</dbReference>
<evidence type="ECO:0000313" key="1">
    <source>
        <dbReference type="EMBL" id="SDY55810.1"/>
    </source>
</evidence>
<protein>
    <submittedName>
        <fullName evidence="1">Uncharacterized protein</fullName>
    </submittedName>
</protein>
<name>A0A1H3KUP0_9RHOB</name>
<proteinExistence type="predicted"/>